<dbReference type="InterPro" id="IPR054307">
    <property type="entry name" value="I-HmuI_NUMOD-like"/>
</dbReference>
<dbReference type="Pfam" id="PF07463">
    <property type="entry name" value="NUMOD4"/>
    <property type="match status" value="1"/>
</dbReference>
<protein>
    <submittedName>
        <fullName evidence="2">HNH homing endonuclease</fullName>
    </submittedName>
</protein>
<evidence type="ECO:0000259" key="1">
    <source>
        <dbReference type="SMART" id="SM00507"/>
    </source>
</evidence>
<keyword evidence="2" id="KW-0378">Hydrolase</keyword>
<accession>V5UQG0</accession>
<dbReference type="InterPro" id="IPR044925">
    <property type="entry name" value="His-Me_finger_sf"/>
</dbReference>
<evidence type="ECO:0000313" key="2">
    <source>
        <dbReference type="EMBL" id="AHB79771.1"/>
    </source>
</evidence>
<dbReference type="SUPFAM" id="SSF54060">
    <property type="entry name" value="His-Me finger endonucleases"/>
    <property type="match status" value="1"/>
</dbReference>
<evidence type="ECO:0000313" key="3">
    <source>
        <dbReference type="Proteomes" id="UP000018810"/>
    </source>
</evidence>
<keyword evidence="3" id="KW-1185">Reference proteome</keyword>
<dbReference type="GO" id="GO:0016788">
    <property type="term" value="F:hydrolase activity, acting on ester bonds"/>
    <property type="evidence" value="ECO:0007669"/>
    <property type="project" value="InterPro"/>
</dbReference>
<dbReference type="InterPro" id="IPR003647">
    <property type="entry name" value="Intron_nuc_1_rpt"/>
</dbReference>
<keyword evidence="2" id="KW-0540">Nuclease</keyword>
<dbReference type="GeneID" id="18500622"/>
<sequence length="162" mass="18628">MIEEWKDIKGYEGLYQVSNLGEVYSFKSDKYLKNLTNKGGYLRVQLCKHGIVTNQSVHRLVAQAFIPNPENKPQVNHIDEDKTNNMVSNLEWVTAKENCNHGTRSKRLYKPIRAIDIANGEYNYYVSVNECAEKLNLKYQNISAVLNGRQKTAGGYIFEYSK</sequence>
<dbReference type="SMART" id="SM00507">
    <property type="entry name" value="HNHc"/>
    <property type="match status" value="1"/>
</dbReference>
<dbReference type="InterPro" id="IPR010902">
    <property type="entry name" value="NUMOD4"/>
</dbReference>
<dbReference type="Pfam" id="PF22083">
    <property type="entry name" value="I-HmuI_NUMOD-like"/>
    <property type="match status" value="1"/>
</dbReference>
<dbReference type="KEGG" id="vg:18500622"/>
<dbReference type="EMBL" id="KF728385">
    <property type="protein sequence ID" value="AHB79771.1"/>
    <property type="molecule type" value="Genomic_DNA"/>
</dbReference>
<dbReference type="Gene3D" id="3.90.75.20">
    <property type="match status" value="1"/>
</dbReference>
<dbReference type="OrthoDB" id="21336at10239"/>
<proteinExistence type="predicted"/>
<name>V5UQG0_9CAUD</name>
<dbReference type="Proteomes" id="UP000018810">
    <property type="component" value="Segment"/>
</dbReference>
<dbReference type="GO" id="GO:0004519">
    <property type="term" value="F:endonuclease activity"/>
    <property type="evidence" value="ECO:0007669"/>
    <property type="project" value="UniProtKB-KW"/>
</dbReference>
<dbReference type="InterPro" id="IPR003615">
    <property type="entry name" value="HNH_nuc"/>
</dbReference>
<dbReference type="SMART" id="SM00497">
    <property type="entry name" value="IENR1"/>
    <property type="match status" value="1"/>
</dbReference>
<dbReference type="Pfam" id="PF13392">
    <property type="entry name" value="HNH_3"/>
    <property type="match status" value="1"/>
</dbReference>
<dbReference type="SUPFAM" id="SSF64496">
    <property type="entry name" value="DNA-binding domain of intron-encoded endonucleases"/>
    <property type="match status" value="1"/>
</dbReference>
<dbReference type="RefSeq" id="YP_009008925.1">
    <property type="nucleotide sequence ID" value="NC_023595.2"/>
</dbReference>
<organism evidence="2 3">
    <name type="scientific">Enterococcus phage IME_EF3</name>
    <dbReference type="NCBI Taxonomy" id="1416012"/>
    <lineage>
        <taxon>Viruses</taxon>
        <taxon>Duplodnaviria</taxon>
        <taxon>Heunggongvirae</taxon>
        <taxon>Uroviricota</taxon>
        <taxon>Caudoviricetes</taxon>
        <taxon>Efquatrovirus</taxon>
        <taxon>Efquatrovirus EF3</taxon>
    </lineage>
</organism>
<feature type="domain" description="HNH nuclease" evidence="1">
    <location>
        <begin position="51"/>
        <end position="99"/>
    </location>
</feature>
<reference evidence="2 3" key="1">
    <citation type="journal article" date="2014" name="Virus Genes">
        <title>Genome analysis of Enterococcus faecalis bacteriophage IME-EF3 harboring a putative metallo-beta-lactamase gene.</title>
        <authorList>
            <person name="Li X."/>
            <person name="Ding P."/>
            <person name="Han C."/>
            <person name="Fan H."/>
            <person name="Wang Y."/>
            <person name="Mi Z."/>
            <person name="Feng F."/>
            <person name="Tong Y."/>
        </authorList>
    </citation>
    <scope>NUCLEOTIDE SEQUENCE [LARGE SCALE GENOMIC DNA]</scope>
</reference>
<keyword evidence="2" id="KW-0255">Endonuclease</keyword>